<dbReference type="InterPro" id="IPR036691">
    <property type="entry name" value="Endo/exonu/phosph_ase_sf"/>
</dbReference>
<proteinExistence type="predicted"/>
<dbReference type="SUPFAM" id="SSF56219">
    <property type="entry name" value="DNase I-like"/>
    <property type="match status" value="1"/>
</dbReference>
<evidence type="ECO:0000313" key="2">
    <source>
        <dbReference type="Proteomes" id="UP001633002"/>
    </source>
</evidence>
<dbReference type="EMBL" id="JBJQOH010000007">
    <property type="protein sequence ID" value="KAL3679056.1"/>
    <property type="molecule type" value="Genomic_DNA"/>
</dbReference>
<accession>A0ABD3GK59</accession>
<evidence type="ECO:0000313" key="1">
    <source>
        <dbReference type="EMBL" id="KAL3679056.1"/>
    </source>
</evidence>
<dbReference type="Gene3D" id="3.60.10.10">
    <property type="entry name" value="Endonuclease/exonuclease/phosphatase"/>
    <property type="match status" value="1"/>
</dbReference>
<name>A0ABD3GK59_9MARC</name>
<dbReference type="AlphaFoldDB" id="A0ABD3GK59"/>
<evidence type="ECO:0008006" key="3">
    <source>
        <dbReference type="Google" id="ProtNLM"/>
    </source>
</evidence>
<comment type="caution">
    <text evidence="1">The sequence shown here is derived from an EMBL/GenBank/DDBJ whole genome shotgun (WGS) entry which is preliminary data.</text>
</comment>
<protein>
    <recommendedName>
        <fullName evidence="3">Endonuclease/exonuclease/phosphatase domain-containing protein</fullName>
    </recommendedName>
</protein>
<dbReference type="Proteomes" id="UP001633002">
    <property type="component" value="Unassembled WGS sequence"/>
</dbReference>
<organism evidence="1 2">
    <name type="scientific">Riccia sorocarpa</name>
    <dbReference type="NCBI Taxonomy" id="122646"/>
    <lineage>
        <taxon>Eukaryota</taxon>
        <taxon>Viridiplantae</taxon>
        <taxon>Streptophyta</taxon>
        <taxon>Embryophyta</taxon>
        <taxon>Marchantiophyta</taxon>
        <taxon>Marchantiopsida</taxon>
        <taxon>Marchantiidae</taxon>
        <taxon>Marchantiales</taxon>
        <taxon>Ricciaceae</taxon>
        <taxon>Riccia</taxon>
    </lineage>
</organism>
<gene>
    <name evidence="1" type="ORF">R1sor_022012</name>
</gene>
<reference evidence="1 2" key="1">
    <citation type="submission" date="2024-09" db="EMBL/GenBank/DDBJ databases">
        <title>Chromosome-scale assembly of Riccia sorocarpa.</title>
        <authorList>
            <person name="Paukszto L."/>
        </authorList>
    </citation>
    <scope>NUCLEOTIDE SEQUENCE [LARGE SCALE GENOMIC DNA]</scope>
    <source>
        <strain evidence="1">LP-2024</strain>
        <tissue evidence="1">Aerial parts of the thallus</tissue>
    </source>
</reference>
<keyword evidence="2" id="KW-1185">Reference proteome</keyword>
<sequence>MSIYAPHNEQERANIWQWIKGMVGEDRWIITGDLNMVEKGEDTNCVSPLLKGDESLAWTELCQEVDLQDCYGLAARRVGSRFTRFQIKGTTVEMSRLDKTYLTGSGEWEWVIMTVTHDNRAGISDHSPVIVDLRLEESKSARVTRKSYTKISVADLSDNTVKQKAIAAWHNDPGTVTDPRIRREIKEEQRERAEVLTLVNKRVRAEDNDRLEMVPTEEDLDDCVAG</sequence>